<dbReference type="OrthoDB" id="1801730at2"/>
<comment type="caution">
    <text evidence="1">The sequence shown here is derived from an EMBL/GenBank/DDBJ whole genome shotgun (WGS) entry which is preliminary data.</text>
</comment>
<dbReference type="EMBL" id="SPQQ01000001">
    <property type="protein sequence ID" value="TGE39760.1"/>
    <property type="molecule type" value="Genomic_DNA"/>
</dbReference>
<name>A0A4Z0RAG2_9FIRM</name>
<dbReference type="Proteomes" id="UP000298460">
    <property type="component" value="Unassembled WGS sequence"/>
</dbReference>
<evidence type="ECO:0000313" key="1">
    <source>
        <dbReference type="EMBL" id="TGE39760.1"/>
    </source>
</evidence>
<dbReference type="AlphaFoldDB" id="A0A4Z0RAG2"/>
<evidence type="ECO:0000313" key="2">
    <source>
        <dbReference type="Proteomes" id="UP000298460"/>
    </source>
</evidence>
<proteinExistence type="predicted"/>
<gene>
    <name evidence="1" type="ORF">E4K67_01840</name>
</gene>
<accession>A0A4Z0RAG2</accession>
<dbReference type="RefSeq" id="WP_135544699.1">
    <property type="nucleotide sequence ID" value="NZ_SPQQ01000001.1"/>
</dbReference>
<protein>
    <submittedName>
        <fullName evidence="1">Uncharacterized protein</fullName>
    </submittedName>
</protein>
<organism evidence="1 2">
    <name type="scientific">Desulfosporosinus fructosivorans</name>
    <dbReference type="NCBI Taxonomy" id="2018669"/>
    <lineage>
        <taxon>Bacteria</taxon>
        <taxon>Bacillati</taxon>
        <taxon>Bacillota</taxon>
        <taxon>Clostridia</taxon>
        <taxon>Eubacteriales</taxon>
        <taxon>Desulfitobacteriaceae</taxon>
        <taxon>Desulfosporosinus</taxon>
    </lineage>
</organism>
<keyword evidence="2" id="KW-1185">Reference proteome</keyword>
<reference evidence="1 2" key="1">
    <citation type="submission" date="2019-03" db="EMBL/GenBank/DDBJ databases">
        <title>Draft Genome Sequence of Desulfosporosinus fructosivorans Strain 63.6F, Isolated from Marine Sediment in the Baltic Sea.</title>
        <authorList>
            <person name="Hausmann B."/>
            <person name="Vandieken V."/>
            <person name="Pjevac P."/>
            <person name="Schreck K."/>
            <person name="Herbold C.W."/>
            <person name="Loy A."/>
        </authorList>
    </citation>
    <scope>NUCLEOTIDE SEQUENCE [LARGE SCALE GENOMIC DNA]</scope>
    <source>
        <strain evidence="1 2">63.6F</strain>
    </source>
</reference>
<sequence length="63" mass="7186">MLKFVLLYLLVLAIILAFNYGAHAKERLINELRNKEDNSLKPEKPLGLVDECSYPRSVTHGMV</sequence>